<dbReference type="Proteomes" id="UP000325313">
    <property type="component" value="Unassembled WGS sequence"/>
</dbReference>
<sequence length="779" mass="85046">MNHSYQQEDPPPEHSTHYHDPNSFQPLYNRHTDPNTERWSETAGNHQSQQPIPNQSLHARYGQTTANHHPGISQPQFNLSQADRYTAQGVTPLNIPGTAAPITGQTTANHHPGRSQPQFNPSQADRDRYTAQGVTPVNIQGTAAPTTFPRGPAQGQGLADTDTYPEDRSNTGIDPGPYEARTQSAHLQQAHLPLSRGTPATPVRPDQLTNAPPPVPHPPVIDPLGTPARTPATNIGQASGGARTRKPKRSAEEMRIAQVVAAEKRARRFEMQAERAAESRQKQATNAAKKLIKAQKAATTTPRPTWTEQQTIELLNYVRMVKEDHSQTRVTGGFIPFGRYFAAYTGRGEAFPLLESISTATRLARYRAVMDKWKKVKDVVDRSGAGGLSSALEAGGVSLEVRAPHGLQLRHLQLTQVIFQVWDLILDMHGDNPAATGDGLTSSYADYQSLLREEVVSDGSEEDGSEYSDDAGADSPPATPAPSKGRQTKYQRLCSGLTPAELALDPDSDSSSDLPAELVLLPQGSGPTLSTPLPSSTLPSALGTPGAPAGSRKGPKGKSKSSTTKALISRPPAEGGSVPRRRGRTEDKAKEDDPTGTGMLVMMHRAQEASATWAADERKQAMEERARQDTLRAEERQERHAELRSIERVRGLELQAAAKRAEEKEAERAEAVRQADEDRHLLRQQARLDRELADHQMQMDRQAAQLRATEAAEDRKREREEAVARKAEERKREDEREARAERQQQSRQLFEMAMLKAMGLSIALPDGSPTAGGSGGQGP</sequence>
<evidence type="ECO:0000313" key="2">
    <source>
        <dbReference type="EMBL" id="KAA1127126.1"/>
    </source>
</evidence>
<feature type="compositionally biased region" description="Basic and acidic residues" evidence="1">
    <location>
        <begin position="710"/>
        <end position="744"/>
    </location>
</feature>
<name>A0A5B0RMI8_PUCGR</name>
<feature type="region of interest" description="Disordered" evidence="1">
    <location>
        <begin position="455"/>
        <end position="489"/>
    </location>
</feature>
<evidence type="ECO:0000256" key="1">
    <source>
        <dbReference type="SAM" id="MobiDB-lite"/>
    </source>
</evidence>
<feature type="region of interest" description="Disordered" evidence="1">
    <location>
        <begin position="91"/>
        <end position="125"/>
    </location>
</feature>
<feature type="compositionally biased region" description="Acidic residues" evidence="1">
    <location>
        <begin position="459"/>
        <end position="472"/>
    </location>
</feature>
<comment type="caution">
    <text evidence="2">The sequence shown here is derived from an EMBL/GenBank/DDBJ whole genome shotgun (WGS) entry which is preliminary data.</text>
</comment>
<feature type="region of interest" description="Disordered" evidence="1">
    <location>
        <begin position="1"/>
        <end position="76"/>
    </location>
</feature>
<protein>
    <submittedName>
        <fullName evidence="2">Uncharacterized protein</fullName>
    </submittedName>
</protein>
<gene>
    <name evidence="2" type="ORF">PGTUg99_023765</name>
</gene>
<feature type="compositionally biased region" description="Polar residues" evidence="1">
    <location>
        <begin position="103"/>
        <end position="123"/>
    </location>
</feature>
<feature type="compositionally biased region" description="Polar residues" evidence="1">
    <location>
        <begin position="42"/>
        <end position="76"/>
    </location>
</feature>
<feature type="region of interest" description="Disordered" evidence="1">
    <location>
        <begin position="520"/>
        <end position="598"/>
    </location>
</feature>
<feature type="compositionally biased region" description="Basic and acidic residues" evidence="1">
    <location>
        <begin position="30"/>
        <end position="40"/>
    </location>
</feature>
<feature type="region of interest" description="Disordered" evidence="1">
    <location>
        <begin position="612"/>
        <end position="640"/>
    </location>
</feature>
<feature type="region of interest" description="Disordered" evidence="1">
    <location>
        <begin position="138"/>
        <end position="188"/>
    </location>
</feature>
<dbReference type="EMBL" id="VDEP01000169">
    <property type="protein sequence ID" value="KAA1127126.1"/>
    <property type="molecule type" value="Genomic_DNA"/>
</dbReference>
<evidence type="ECO:0000313" key="3">
    <source>
        <dbReference type="Proteomes" id="UP000325313"/>
    </source>
</evidence>
<feature type="compositionally biased region" description="Basic and acidic residues" evidence="1">
    <location>
        <begin position="615"/>
        <end position="640"/>
    </location>
</feature>
<accession>A0A5B0RMI8</accession>
<feature type="region of interest" description="Disordered" evidence="1">
    <location>
        <begin position="660"/>
        <end position="679"/>
    </location>
</feature>
<proteinExistence type="predicted"/>
<feature type="compositionally biased region" description="Basic and acidic residues" evidence="1">
    <location>
        <begin position="584"/>
        <end position="593"/>
    </location>
</feature>
<dbReference type="AlphaFoldDB" id="A0A5B0RMI8"/>
<feature type="region of interest" description="Disordered" evidence="1">
    <location>
        <begin position="229"/>
        <end position="253"/>
    </location>
</feature>
<organism evidence="2 3">
    <name type="scientific">Puccinia graminis f. sp. tritici</name>
    <dbReference type="NCBI Taxonomy" id="56615"/>
    <lineage>
        <taxon>Eukaryota</taxon>
        <taxon>Fungi</taxon>
        <taxon>Dikarya</taxon>
        <taxon>Basidiomycota</taxon>
        <taxon>Pucciniomycotina</taxon>
        <taxon>Pucciniomycetes</taxon>
        <taxon>Pucciniales</taxon>
        <taxon>Pucciniaceae</taxon>
        <taxon>Puccinia</taxon>
    </lineage>
</organism>
<feature type="region of interest" description="Disordered" evidence="1">
    <location>
        <begin position="690"/>
        <end position="752"/>
    </location>
</feature>
<feature type="compositionally biased region" description="Low complexity" evidence="1">
    <location>
        <begin position="520"/>
        <end position="552"/>
    </location>
</feature>
<reference evidence="2 3" key="1">
    <citation type="submission" date="2019-05" db="EMBL/GenBank/DDBJ databases">
        <title>Emergence of the Ug99 lineage of the wheat stem rust pathogen through somatic hybridization.</title>
        <authorList>
            <person name="Li F."/>
            <person name="Upadhyaya N.M."/>
            <person name="Sperschneider J."/>
            <person name="Matny O."/>
            <person name="Nguyen-Phuc H."/>
            <person name="Mago R."/>
            <person name="Raley C."/>
            <person name="Miller M.E."/>
            <person name="Silverstein K.A.T."/>
            <person name="Henningsen E."/>
            <person name="Hirsch C.D."/>
            <person name="Visser B."/>
            <person name="Pretorius Z.A."/>
            <person name="Steffenson B.J."/>
            <person name="Schwessinger B."/>
            <person name="Dodds P.N."/>
            <person name="Figueroa M."/>
        </authorList>
    </citation>
    <scope>NUCLEOTIDE SEQUENCE [LARGE SCALE GENOMIC DNA]</scope>
    <source>
        <strain evidence="2 3">Ug99</strain>
    </source>
</reference>
<feature type="compositionally biased region" description="Basic and acidic residues" evidence="1">
    <location>
        <begin position="11"/>
        <end position="20"/>
    </location>
</feature>